<dbReference type="RefSeq" id="XP_012766919.1">
    <property type="nucleotide sequence ID" value="XM_012911465.1"/>
</dbReference>
<evidence type="ECO:0000313" key="2">
    <source>
        <dbReference type="EMBL" id="CDR94733.1"/>
    </source>
</evidence>
<name>A0A061D297_BABBI</name>
<evidence type="ECO:0000256" key="1">
    <source>
        <dbReference type="SAM" id="MobiDB-lite"/>
    </source>
</evidence>
<reference evidence="3" key="1">
    <citation type="journal article" date="2014" name="Nucleic Acids Res.">
        <title>The evolutionary dynamics of variant antigen genes in Babesia reveal a history of genomic innovation underlying host-parasite interaction.</title>
        <authorList>
            <person name="Jackson A.P."/>
            <person name="Otto T.D."/>
            <person name="Darby A."/>
            <person name="Ramaprasad A."/>
            <person name="Xia D."/>
            <person name="Echaide I.E."/>
            <person name="Farber M."/>
            <person name="Gahlot S."/>
            <person name="Gamble J."/>
            <person name="Gupta D."/>
            <person name="Gupta Y."/>
            <person name="Jackson L."/>
            <person name="Malandrin L."/>
            <person name="Malas T.B."/>
            <person name="Moussa E."/>
            <person name="Nair M."/>
            <person name="Reid A.J."/>
            <person name="Sanders M."/>
            <person name="Sharma J."/>
            <person name="Tracey A."/>
            <person name="Quail M.A."/>
            <person name="Weir W."/>
            <person name="Wastling J.M."/>
            <person name="Hall N."/>
            <person name="Willadsen P."/>
            <person name="Lingelbach K."/>
            <person name="Shiels B."/>
            <person name="Tait A."/>
            <person name="Berriman M."/>
            <person name="Allred D.R."/>
            <person name="Pain A."/>
        </authorList>
    </citation>
    <scope>NUCLEOTIDE SEQUENCE [LARGE SCALE GENOMIC DNA]</scope>
    <source>
        <strain evidence="3">Bond</strain>
    </source>
</reference>
<evidence type="ECO:0000313" key="3">
    <source>
        <dbReference type="Proteomes" id="UP000033188"/>
    </source>
</evidence>
<protein>
    <submittedName>
        <fullName evidence="2">Uncharacterized protein</fullName>
    </submittedName>
</protein>
<feature type="region of interest" description="Disordered" evidence="1">
    <location>
        <begin position="55"/>
        <end position="75"/>
    </location>
</feature>
<dbReference type="Proteomes" id="UP000033188">
    <property type="component" value="Chromosome 1"/>
</dbReference>
<feature type="region of interest" description="Disordered" evidence="1">
    <location>
        <begin position="471"/>
        <end position="547"/>
    </location>
</feature>
<feature type="region of interest" description="Disordered" evidence="1">
    <location>
        <begin position="182"/>
        <end position="260"/>
    </location>
</feature>
<organism evidence="2 3">
    <name type="scientific">Babesia bigemina</name>
    <dbReference type="NCBI Taxonomy" id="5866"/>
    <lineage>
        <taxon>Eukaryota</taxon>
        <taxon>Sar</taxon>
        <taxon>Alveolata</taxon>
        <taxon>Apicomplexa</taxon>
        <taxon>Aconoidasida</taxon>
        <taxon>Piroplasmida</taxon>
        <taxon>Babesiidae</taxon>
        <taxon>Babesia</taxon>
    </lineage>
</organism>
<keyword evidence="3" id="KW-1185">Reference proteome</keyword>
<dbReference type="OrthoDB" id="366458at2759"/>
<dbReference type="EMBL" id="LK391707">
    <property type="protein sequence ID" value="CDR94733.1"/>
    <property type="molecule type" value="Genomic_DNA"/>
</dbReference>
<sequence length="787" mass="86103">MTDAPFSSAALRRAETELWQCDDGASRSDFCNTVSGMSITATRVVRSGDVRHTYAPPSALSPSGKAVGQACSPECTSGAQSLQPPLVCHVGERSSSDGIPRVPTLDLALLHARPSASISSLGEHDQAPPPQVKPQEHKADIVGQLNAIQSQLERKLSTVRIEYQKKLSESAMVGFARRRSARMSSLQTDESISLHSESSFREKVDQRPESRGYSGAHNVAAIVNTRGRQRNAPPPRMAAGGTPRRPSGEAPNQDKAEIGAPITRYATFSTAKCGSRMPSRFAPPDWNALIRHYVKKDTNGSPKQHNKSETRQAPPLPPAQPDNSLPSAALTRPPEARDARMPPPLRFNPLHRKNENAYDVDLVNKLCRRAPTNPVGPATLGRTNTTTIGKFEGARDSALNDARRSNTAALLLCGAGKDKEDANISLVTFPPTSPTLSEQDLSSKTVTDDGWVRSPIARAYSYVDWIFQGTGENEESRSDEQRVSQPPSPQVAGGDSALDKRYPSMRSLRYPDHVEGAMPRPTAPRPRVEAGTDTGNEGAMRRQTTAPLRRRDTYTVNTNQIREKIRALASHVSEPPSDADDDDTSYQVVSVSGSDLDRASGQYGPPEQQQTFSLSENVVERNVDAGLLTHLPTMSGNCVKGIAGYSMEQLYRLSRVNSKCALLRHGEPDAPAEMGNTSGFGHPSSLRTSVTPWFKNPLNEKVHRERARSAKHAAFIPNAQQVEDIADADLKNLLDQIATYRLDLEEPERHGVMDPFYEYEKMMQNKTLASSDWARYGRPAGRQTPNF</sequence>
<gene>
    <name evidence="2" type="ORF">BBBOND_0110310</name>
</gene>
<dbReference type="AlphaFoldDB" id="A0A061D297"/>
<proteinExistence type="predicted"/>
<dbReference type="OMA" id="GEHDQAP"/>
<feature type="region of interest" description="Disordered" evidence="1">
    <location>
        <begin position="297"/>
        <end position="351"/>
    </location>
</feature>
<feature type="compositionally biased region" description="Polar residues" evidence="1">
    <location>
        <begin position="182"/>
        <end position="197"/>
    </location>
</feature>
<feature type="compositionally biased region" description="Basic and acidic residues" evidence="1">
    <location>
        <begin position="198"/>
        <end position="210"/>
    </location>
</feature>
<accession>A0A061D297</accession>
<dbReference type="KEGG" id="bbig:BBBOND_0110310"/>
<dbReference type="VEuPathDB" id="PiroplasmaDB:BBBOND_0110310"/>
<dbReference type="GeneID" id="24563274"/>